<feature type="compositionally biased region" description="Low complexity" evidence="1">
    <location>
        <begin position="34"/>
        <end position="47"/>
    </location>
</feature>
<feature type="transmembrane region" description="Helical" evidence="2">
    <location>
        <begin position="7"/>
        <end position="25"/>
    </location>
</feature>
<keyword evidence="2" id="KW-1133">Transmembrane helix</keyword>
<name>A0AAW5WZV7_9LACO</name>
<proteinExistence type="predicted"/>
<dbReference type="RefSeq" id="WP_269255016.1">
    <property type="nucleotide sequence ID" value="NZ_JAKHEY010000012.1"/>
</dbReference>
<keyword evidence="2" id="KW-0472">Membrane</keyword>
<protein>
    <recommendedName>
        <fullName evidence="7">Lipoprotein</fullName>
    </recommendedName>
</protein>
<evidence type="ECO:0000256" key="2">
    <source>
        <dbReference type="SAM" id="Phobius"/>
    </source>
</evidence>
<comment type="caution">
    <text evidence="4">The sequence shown here is derived from an EMBL/GenBank/DDBJ whole genome shotgun (WGS) entry which is preliminary data.</text>
</comment>
<reference evidence="4" key="1">
    <citation type="submission" date="2022-01" db="EMBL/GenBank/DDBJ databases">
        <title>STING isolate genome collection.</title>
        <authorList>
            <person name="France M."/>
            <person name="Rutt L."/>
            <person name="Humphrys M."/>
            <person name="Ravel J."/>
        </authorList>
    </citation>
    <scope>NUCLEOTIDE SEQUENCE</scope>
    <source>
        <strain evidence="4">C0081E5</strain>
    </source>
</reference>
<dbReference type="AlphaFoldDB" id="A0AAW5WZV7"/>
<feature type="region of interest" description="Disordered" evidence="1">
    <location>
        <begin position="31"/>
        <end position="83"/>
    </location>
</feature>
<evidence type="ECO:0000313" key="5">
    <source>
        <dbReference type="Proteomes" id="UP001211420"/>
    </source>
</evidence>
<evidence type="ECO:0000313" key="3">
    <source>
        <dbReference type="EMBL" id="MCZ3622703.1"/>
    </source>
</evidence>
<dbReference type="EMBL" id="JAKHEY010000012">
    <property type="protein sequence ID" value="MCZ9678835.1"/>
    <property type="molecule type" value="Genomic_DNA"/>
</dbReference>
<evidence type="ECO:0000256" key="1">
    <source>
        <dbReference type="SAM" id="MobiDB-lite"/>
    </source>
</evidence>
<evidence type="ECO:0008006" key="7">
    <source>
        <dbReference type="Google" id="ProtNLM"/>
    </source>
</evidence>
<accession>A0AAW5WZV7</accession>
<dbReference type="Proteomes" id="UP001211420">
    <property type="component" value="Unassembled WGS sequence"/>
</dbReference>
<feature type="compositionally biased region" description="Basic residues" evidence="1">
    <location>
        <begin position="51"/>
        <end position="64"/>
    </location>
</feature>
<evidence type="ECO:0000313" key="4">
    <source>
        <dbReference type="EMBL" id="MCZ9678835.1"/>
    </source>
</evidence>
<reference evidence="3 5" key="2">
    <citation type="submission" date="2022-01" db="EMBL/GenBank/DDBJ databases">
        <title>VMRC isolate genome collection.</title>
        <authorList>
            <person name="France M."/>
            <person name="Rutt L."/>
            <person name="Humphrys M."/>
            <person name="Ravel J."/>
        </authorList>
    </citation>
    <scope>NUCLEOTIDE SEQUENCE [LARGE SCALE GENOMIC DNA]</scope>
    <source>
        <strain evidence="3 5">C0172B4</strain>
    </source>
</reference>
<organism evidence="4 6">
    <name type="scientific">Lactobacillus mulieris</name>
    <dbReference type="NCBI Taxonomy" id="2508708"/>
    <lineage>
        <taxon>Bacteria</taxon>
        <taxon>Bacillati</taxon>
        <taxon>Bacillota</taxon>
        <taxon>Bacilli</taxon>
        <taxon>Lactobacillales</taxon>
        <taxon>Lactobacillaceae</taxon>
        <taxon>Lactobacillus</taxon>
    </lineage>
</organism>
<keyword evidence="5" id="KW-1185">Reference proteome</keyword>
<keyword evidence="2" id="KW-0812">Transmembrane</keyword>
<sequence>MKKRKPLYVISAIVVAVIAIVVLNLPKNESQKVSEVTKTQSSSASSSEKAKKTKKIKKSRKHQVDKKQAVATSNDAGKDDNSGVTAEMKKYGSDGYFTVPIAIQGTWYESFGGNLGMDAEVTVAHDTTTISDHSIKMSAGTYTLMKSVSGFNDKFATSITMQNQPKEVENWLDTRDLNNGKGFGTFPWTPEQHIGKYYLGFLMSDVDGQPILISKEGGIGSYNVSFKSQSLAEQYSQGDKKDKVIKIVTDTFNNHDI</sequence>
<dbReference type="Proteomes" id="UP001211566">
    <property type="component" value="Unassembled WGS sequence"/>
</dbReference>
<dbReference type="EMBL" id="JAKHPW010000011">
    <property type="protein sequence ID" value="MCZ3622703.1"/>
    <property type="molecule type" value="Genomic_DNA"/>
</dbReference>
<evidence type="ECO:0000313" key="6">
    <source>
        <dbReference type="Proteomes" id="UP001211566"/>
    </source>
</evidence>
<gene>
    <name evidence="3" type="ORF">L2772_07560</name>
    <name evidence="4" type="ORF">L2Z99_07145</name>
</gene>